<keyword evidence="1" id="KW-1185">Reference proteome</keyword>
<name>A0A183CCP7_GLOPA</name>
<proteinExistence type="predicted"/>
<sequence length="155" mass="18098">MFPLDKNKKLIHSSSEPKFFFQNVLKKTNWKNVNEDAILHYTEREFKINKMLSRWLGQNAKPLDEEAFLLKAYFRDVTEKFVTFFTTALEMKTRELNTLYHYGDSLLKCQSEVSKEFTKIDGIKLKKISKTDETAIKKVRKATGGTGVFHRVLAP</sequence>
<protein>
    <submittedName>
        <fullName evidence="2">Uncharacterized protein</fullName>
    </submittedName>
</protein>
<reference evidence="1" key="2">
    <citation type="submission" date="2014-05" db="EMBL/GenBank/DDBJ databases">
        <title>The genome and life-stage specific transcriptomes of Globodera pallida elucidate key aspects of plant parasitism by a cyst nematode.</title>
        <authorList>
            <person name="Cotton J.A."/>
            <person name="Lilley C.J."/>
            <person name="Jones L.M."/>
            <person name="Kikuchi T."/>
            <person name="Reid A.J."/>
            <person name="Thorpe P."/>
            <person name="Tsai I.J."/>
            <person name="Beasley H."/>
            <person name="Blok V."/>
            <person name="Cock P.J.A."/>
            <person name="Van den Akker S.E."/>
            <person name="Holroyd N."/>
            <person name="Hunt M."/>
            <person name="Mantelin S."/>
            <person name="Naghra H."/>
            <person name="Pain A."/>
            <person name="Palomares-Rius J.E."/>
            <person name="Zarowiecki M."/>
            <person name="Berriman M."/>
            <person name="Jones J.T."/>
            <person name="Urwin P.E."/>
        </authorList>
    </citation>
    <scope>NUCLEOTIDE SEQUENCE [LARGE SCALE GENOMIC DNA]</scope>
    <source>
        <strain evidence="1">Lindley</strain>
    </source>
</reference>
<dbReference type="Proteomes" id="UP000050741">
    <property type="component" value="Unassembled WGS sequence"/>
</dbReference>
<reference evidence="1" key="1">
    <citation type="submission" date="2013-12" db="EMBL/GenBank/DDBJ databases">
        <authorList>
            <person name="Aslett M."/>
        </authorList>
    </citation>
    <scope>NUCLEOTIDE SEQUENCE [LARGE SCALE GENOMIC DNA]</scope>
    <source>
        <strain evidence="1">Lindley</strain>
    </source>
</reference>
<dbReference type="AlphaFoldDB" id="A0A183CCP7"/>
<evidence type="ECO:0000313" key="2">
    <source>
        <dbReference type="WBParaSite" id="GPLIN_001064800"/>
    </source>
</evidence>
<accession>A0A183CCP7</accession>
<organism evidence="1 2">
    <name type="scientific">Globodera pallida</name>
    <name type="common">Potato cyst nematode worm</name>
    <name type="synonym">Heterodera pallida</name>
    <dbReference type="NCBI Taxonomy" id="36090"/>
    <lineage>
        <taxon>Eukaryota</taxon>
        <taxon>Metazoa</taxon>
        <taxon>Ecdysozoa</taxon>
        <taxon>Nematoda</taxon>
        <taxon>Chromadorea</taxon>
        <taxon>Rhabditida</taxon>
        <taxon>Tylenchina</taxon>
        <taxon>Tylenchomorpha</taxon>
        <taxon>Tylenchoidea</taxon>
        <taxon>Heteroderidae</taxon>
        <taxon>Heteroderinae</taxon>
        <taxon>Globodera</taxon>
    </lineage>
</organism>
<evidence type="ECO:0000313" key="1">
    <source>
        <dbReference type="Proteomes" id="UP000050741"/>
    </source>
</evidence>
<reference evidence="2" key="3">
    <citation type="submission" date="2016-06" db="UniProtKB">
        <authorList>
            <consortium name="WormBaseParasite"/>
        </authorList>
    </citation>
    <scope>IDENTIFICATION</scope>
</reference>
<dbReference type="WBParaSite" id="GPLIN_001064800">
    <property type="protein sequence ID" value="GPLIN_001064800"/>
    <property type="gene ID" value="GPLIN_001064800"/>
</dbReference>